<dbReference type="AlphaFoldDB" id="A0A6N9NKL7"/>
<keyword evidence="2" id="KW-1185">Reference proteome</keyword>
<evidence type="ECO:0000313" key="1">
    <source>
        <dbReference type="EMBL" id="NBG65707.1"/>
    </source>
</evidence>
<gene>
    <name evidence="1" type="ORF">GQN54_06230</name>
</gene>
<reference evidence="1 2" key="1">
    <citation type="submission" date="2019-12" db="EMBL/GenBank/DDBJ databases">
        <authorList>
            <person name="Zhao J."/>
        </authorList>
    </citation>
    <scope>NUCLEOTIDE SEQUENCE [LARGE SCALE GENOMIC DNA]</scope>
    <source>
        <strain evidence="1 2">S-15</strain>
    </source>
</reference>
<sequence length="324" mass="37812">MNKLIITLIYSSLCFNIIADEAPYKMHELLLKTNLVAHVQLSASEDDFFRLEVLSVLHRKQSGITEGDYLKVKHDFNVVCPPSFPKQFVIEKKKALAFLTYHKGQWHLTQGEIVFLKNDTAEFDFYEEGYVYSAPISEWKKSITEYHQHFTLNQEGKVMPKLKSTDYQSNKHTALTQLQYISLNLMKRNSLVNYPNLQEIDLVSEVEFVEKQIPDQNRIYLFAAKPSITDSIQLLIQQDLLAQLEKILPGFREKGIYGSNFYSLVIEKDGRISKVEINRVIDNAIGEEIERYFINHNQWKAALNEKGEKIRYKQRMVLKIEPKK</sequence>
<evidence type="ECO:0000313" key="2">
    <source>
        <dbReference type="Proteomes" id="UP000470771"/>
    </source>
</evidence>
<name>A0A6N9NKL7_9FLAO</name>
<accession>A0A6N9NKL7</accession>
<dbReference type="EMBL" id="WWNE01000005">
    <property type="protein sequence ID" value="NBG65707.1"/>
    <property type="molecule type" value="Genomic_DNA"/>
</dbReference>
<protein>
    <submittedName>
        <fullName evidence="1">Uncharacterized protein</fullName>
    </submittedName>
</protein>
<proteinExistence type="predicted"/>
<dbReference type="RefSeq" id="WP_160632649.1">
    <property type="nucleotide sequence ID" value="NZ_WWNE01000005.1"/>
</dbReference>
<comment type="caution">
    <text evidence="1">The sequence shown here is derived from an EMBL/GenBank/DDBJ whole genome shotgun (WGS) entry which is preliminary data.</text>
</comment>
<dbReference type="Proteomes" id="UP000470771">
    <property type="component" value="Unassembled WGS sequence"/>
</dbReference>
<organism evidence="1 2">
    <name type="scientific">Acidiluteibacter ferrifornacis</name>
    <dbReference type="NCBI Taxonomy" id="2692424"/>
    <lineage>
        <taxon>Bacteria</taxon>
        <taxon>Pseudomonadati</taxon>
        <taxon>Bacteroidota</taxon>
        <taxon>Flavobacteriia</taxon>
        <taxon>Flavobacteriales</taxon>
        <taxon>Cryomorphaceae</taxon>
        <taxon>Acidiluteibacter</taxon>
    </lineage>
</organism>